<dbReference type="KEGG" id="dpx:DAPPUDRAFT_333515"/>
<dbReference type="PROSITE" id="PS50297">
    <property type="entry name" value="ANK_REP_REGION"/>
    <property type="match status" value="2"/>
</dbReference>
<keyword evidence="1" id="KW-0677">Repeat</keyword>
<evidence type="ECO:0000313" key="6">
    <source>
        <dbReference type="Proteomes" id="UP000000305"/>
    </source>
</evidence>
<dbReference type="PANTHER" id="PTHR24198:SF165">
    <property type="entry name" value="ANKYRIN REPEAT-CONTAINING PROTEIN-RELATED"/>
    <property type="match status" value="1"/>
</dbReference>
<evidence type="ECO:0000256" key="2">
    <source>
        <dbReference type="ARBA" id="ARBA00023043"/>
    </source>
</evidence>
<protein>
    <submittedName>
        <fullName evidence="5">Uncharacterized protein</fullName>
    </submittedName>
</protein>
<dbReference type="PROSITE" id="PS50088">
    <property type="entry name" value="ANK_REPEAT"/>
    <property type="match status" value="2"/>
</dbReference>
<dbReference type="Gene3D" id="1.25.40.20">
    <property type="entry name" value="Ankyrin repeat-containing domain"/>
    <property type="match status" value="2"/>
</dbReference>
<gene>
    <name evidence="5" type="ORF">DAPPUDRAFT_333515</name>
</gene>
<sequence>MDPKESTEQTQCDIDDDSRSDTPEELIIVTPDPLAIDSPSSPPELSIDEAVDSPITIDLEETIDDSATKEHTLESPSTEQFPTIRNRTSCMNCKLKTFAANTSGRSQQIQEEIVAIRELQTNTIAYSLLNAPREYLREFLRGKIAFPRPRGAQNFLNIIFADGKTLLHGSVSQNRYDITNLLLFYGADVNIRENNRTILHHAVEKNDTLLFNIAASYGADLLAYNKLGETPLLTAVAYNNQDVLVSLWRQVKEHLPSINNESLFHYAARYNNVKIAKLACDPRYKIDIHMISKHEQRTALHIAVMGSRVEIVEIFLHHGARDNKEDKTGVFAFEYITNCDIKNLFL</sequence>
<dbReference type="InterPro" id="IPR036770">
    <property type="entry name" value="Ankyrin_rpt-contain_sf"/>
</dbReference>
<dbReference type="SMART" id="SM00248">
    <property type="entry name" value="ANK"/>
    <property type="match status" value="4"/>
</dbReference>
<dbReference type="PANTHER" id="PTHR24198">
    <property type="entry name" value="ANKYRIN REPEAT AND PROTEIN KINASE DOMAIN-CONTAINING PROTEIN"/>
    <property type="match status" value="1"/>
</dbReference>
<dbReference type="AlphaFoldDB" id="E9HT18"/>
<dbReference type="InterPro" id="IPR002110">
    <property type="entry name" value="Ankyrin_rpt"/>
</dbReference>
<evidence type="ECO:0000256" key="4">
    <source>
        <dbReference type="SAM" id="MobiDB-lite"/>
    </source>
</evidence>
<name>E9HT18_DAPPU</name>
<reference evidence="5 6" key="1">
    <citation type="journal article" date="2011" name="Science">
        <title>The ecoresponsive genome of Daphnia pulex.</title>
        <authorList>
            <person name="Colbourne J.K."/>
            <person name="Pfrender M.E."/>
            <person name="Gilbert D."/>
            <person name="Thomas W.K."/>
            <person name="Tucker A."/>
            <person name="Oakley T.H."/>
            <person name="Tokishita S."/>
            <person name="Aerts A."/>
            <person name="Arnold G.J."/>
            <person name="Basu M.K."/>
            <person name="Bauer D.J."/>
            <person name="Caceres C.E."/>
            <person name="Carmel L."/>
            <person name="Casola C."/>
            <person name="Choi J.H."/>
            <person name="Detter J.C."/>
            <person name="Dong Q."/>
            <person name="Dusheyko S."/>
            <person name="Eads B.D."/>
            <person name="Frohlich T."/>
            <person name="Geiler-Samerotte K.A."/>
            <person name="Gerlach D."/>
            <person name="Hatcher P."/>
            <person name="Jogdeo S."/>
            <person name="Krijgsveld J."/>
            <person name="Kriventseva E.V."/>
            <person name="Kultz D."/>
            <person name="Laforsch C."/>
            <person name="Lindquist E."/>
            <person name="Lopez J."/>
            <person name="Manak J.R."/>
            <person name="Muller J."/>
            <person name="Pangilinan J."/>
            <person name="Patwardhan R.P."/>
            <person name="Pitluck S."/>
            <person name="Pritham E.J."/>
            <person name="Rechtsteiner A."/>
            <person name="Rho M."/>
            <person name="Rogozin I.B."/>
            <person name="Sakarya O."/>
            <person name="Salamov A."/>
            <person name="Schaack S."/>
            <person name="Shapiro H."/>
            <person name="Shiga Y."/>
            <person name="Skalitzky C."/>
            <person name="Smith Z."/>
            <person name="Souvorov A."/>
            <person name="Sung W."/>
            <person name="Tang Z."/>
            <person name="Tsuchiya D."/>
            <person name="Tu H."/>
            <person name="Vos H."/>
            <person name="Wang M."/>
            <person name="Wolf Y.I."/>
            <person name="Yamagata H."/>
            <person name="Yamada T."/>
            <person name="Ye Y."/>
            <person name="Shaw J.R."/>
            <person name="Andrews J."/>
            <person name="Crease T.J."/>
            <person name="Tang H."/>
            <person name="Lucas S.M."/>
            <person name="Robertson H.M."/>
            <person name="Bork P."/>
            <person name="Koonin E.V."/>
            <person name="Zdobnov E.M."/>
            <person name="Grigoriev I.V."/>
            <person name="Lynch M."/>
            <person name="Boore J.L."/>
        </authorList>
    </citation>
    <scope>NUCLEOTIDE SEQUENCE [LARGE SCALE GENOMIC DNA]</scope>
</reference>
<proteinExistence type="predicted"/>
<dbReference type="OrthoDB" id="6381288at2759"/>
<dbReference type="HOGENOM" id="CLU_050755_0_0_1"/>
<dbReference type="Proteomes" id="UP000000305">
    <property type="component" value="Unassembled WGS sequence"/>
</dbReference>
<accession>E9HT18</accession>
<dbReference type="SUPFAM" id="SSF48403">
    <property type="entry name" value="Ankyrin repeat"/>
    <property type="match status" value="1"/>
</dbReference>
<feature type="repeat" description="ANK" evidence="3">
    <location>
        <begin position="162"/>
        <end position="194"/>
    </location>
</feature>
<evidence type="ECO:0000313" key="5">
    <source>
        <dbReference type="EMBL" id="EFX65113.1"/>
    </source>
</evidence>
<dbReference type="eggNOG" id="KOG4177">
    <property type="taxonomic scope" value="Eukaryota"/>
</dbReference>
<dbReference type="EMBL" id="GL732763">
    <property type="protein sequence ID" value="EFX65113.1"/>
    <property type="molecule type" value="Genomic_DNA"/>
</dbReference>
<evidence type="ECO:0000256" key="1">
    <source>
        <dbReference type="ARBA" id="ARBA00022737"/>
    </source>
</evidence>
<organism evidence="5 6">
    <name type="scientific">Daphnia pulex</name>
    <name type="common">Water flea</name>
    <dbReference type="NCBI Taxonomy" id="6669"/>
    <lineage>
        <taxon>Eukaryota</taxon>
        <taxon>Metazoa</taxon>
        <taxon>Ecdysozoa</taxon>
        <taxon>Arthropoda</taxon>
        <taxon>Crustacea</taxon>
        <taxon>Branchiopoda</taxon>
        <taxon>Diplostraca</taxon>
        <taxon>Cladocera</taxon>
        <taxon>Anomopoda</taxon>
        <taxon>Daphniidae</taxon>
        <taxon>Daphnia</taxon>
    </lineage>
</organism>
<feature type="region of interest" description="Disordered" evidence="4">
    <location>
        <begin position="1"/>
        <end position="24"/>
    </location>
</feature>
<feature type="repeat" description="ANK" evidence="3">
    <location>
        <begin position="295"/>
        <end position="327"/>
    </location>
</feature>
<keyword evidence="2 3" id="KW-0040">ANK repeat</keyword>
<dbReference type="Pfam" id="PF12796">
    <property type="entry name" value="Ank_2"/>
    <property type="match status" value="2"/>
</dbReference>
<evidence type="ECO:0000256" key="3">
    <source>
        <dbReference type="PROSITE-ProRule" id="PRU00023"/>
    </source>
</evidence>
<dbReference type="PhylomeDB" id="E9HT18"/>
<keyword evidence="6" id="KW-1185">Reference proteome</keyword>
<dbReference type="InParanoid" id="E9HT18"/>